<protein>
    <recommendedName>
        <fullName evidence="3 10">DNA-directed RNA polymerase subunit omega</fullName>
        <shortName evidence="10">RNAP omega subunit</shortName>
        <ecNumber evidence="2 10">2.7.7.6</ecNumber>
    </recommendedName>
    <alternativeName>
        <fullName evidence="10">RNA polymerase omega subunit</fullName>
    </alternativeName>
    <alternativeName>
        <fullName evidence="8 10">Transcriptase subunit omega</fullName>
    </alternativeName>
</protein>
<dbReference type="NCBIfam" id="TIGR00690">
    <property type="entry name" value="rpoZ"/>
    <property type="match status" value="1"/>
</dbReference>
<dbReference type="EMBL" id="FNFP01000002">
    <property type="protein sequence ID" value="SDK42734.1"/>
    <property type="molecule type" value="Genomic_DNA"/>
</dbReference>
<dbReference type="GO" id="GO:0000428">
    <property type="term" value="C:DNA-directed RNA polymerase complex"/>
    <property type="evidence" value="ECO:0007669"/>
    <property type="project" value="UniProtKB-KW"/>
</dbReference>
<comment type="function">
    <text evidence="10">Promotes RNA polymerase assembly. Latches the N- and C-terminal regions of the beta' subunit thereby facilitating its interaction with the beta and alpha subunits.</text>
</comment>
<evidence type="ECO:0000256" key="2">
    <source>
        <dbReference type="ARBA" id="ARBA00012418"/>
    </source>
</evidence>
<dbReference type="STRING" id="393762.SAMN05660472_01265"/>
<keyword evidence="7 10" id="KW-0804">Transcription</keyword>
<evidence type="ECO:0000256" key="1">
    <source>
        <dbReference type="ARBA" id="ARBA00006711"/>
    </source>
</evidence>
<accession>A0A1G9BU81</accession>
<evidence type="ECO:0000256" key="9">
    <source>
        <dbReference type="ARBA" id="ARBA00048552"/>
    </source>
</evidence>
<evidence type="ECO:0000313" key="12">
    <source>
        <dbReference type="Proteomes" id="UP000198718"/>
    </source>
</evidence>
<dbReference type="AlphaFoldDB" id="A0A1G9BU81"/>
<keyword evidence="12" id="KW-1185">Reference proteome</keyword>
<dbReference type="GO" id="GO:0006351">
    <property type="term" value="P:DNA-templated transcription"/>
    <property type="evidence" value="ECO:0007669"/>
    <property type="project" value="UniProtKB-UniRule"/>
</dbReference>
<dbReference type="Gene3D" id="3.90.940.10">
    <property type="match status" value="1"/>
</dbReference>
<evidence type="ECO:0000256" key="5">
    <source>
        <dbReference type="ARBA" id="ARBA00022679"/>
    </source>
</evidence>
<comment type="catalytic activity">
    <reaction evidence="9 10">
        <text>RNA(n) + a ribonucleoside 5'-triphosphate = RNA(n+1) + diphosphate</text>
        <dbReference type="Rhea" id="RHEA:21248"/>
        <dbReference type="Rhea" id="RHEA-COMP:14527"/>
        <dbReference type="Rhea" id="RHEA-COMP:17342"/>
        <dbReference type="ChEBI" id="CHEBI:33019"/>
        <dbReference type="ChEBI" id="CHEBI:61557"/>
        <dbReference type="ChEBI" id="CHEBI:140395"/>
        <dbReference type="EC" id="2.7.7.6"/>
    </reaction>
</comment>
<dbReference type="GO" id="GO:0003899">
    <property type="term" value="F:DNA-directed RNA polymerase activity"/>
    <property type="evidence" value="ECO:0007669"/>
    <property type="project" value="UniProtKB-UniRule"/>
</dbReference>
<dbReference type="SUPFAM" id="SSF63562">
    <property type="entry name" value="RPB6/omega subunit-like"/>
    <property type="match status" value="1"/>
</dbReference>
<organism evidence="11 12">
    <name type="scientific">Natronincola ferrireducens</name>
    <dbReference type="NCBI Taxonomy" id="393762"/>
    <lineage>
        <taxon>Bacteria</taxon>
        <taxon>Bacillati</taxon>
        <taxon>Bacillota</taxon>
        <taxon>Clostridia</taxon>
        <taxon>Peptostreptococcales</taxon>
        <taxon>Natronincolaceae</taxon>
        <taxon>Natronincola</taxon>
    </lineage>
</organism>
<keyword evidence="4 10" id="KW-0240">DNA-directed RNA polymerase</keyword>
<evidence type="ECO:0000256" key="8">
    <source>
        <dbReference type="ARBA" id="ARBA00029924"/>
    </source>
</evidence>
<dbReference type="OrthoDB" id="9815459at2"/>
<gene>
    <name evidence="10" type="primary">rpoZ</name>
    <name evidence="11" type="ORF">SAMN05660472_01265</name>
</gene>
<dbReference type="PANTHER" id="PTHR34476:SF1">
    <property type="entry name" value="DNA-DIRECTED RNA POLYMERASE SUBUNIT OMEGA"/>
    <property type="match status" value="1"/>
</dbReference>
<keyword evidence="6 10" id="KW-0548">Nucleotidyltransferase</keyword>
<dbReference type="RefSeq" id="WP_090552114.1">
    <property type="nucleotide sequence ID" value="NZ_FNFP01000002.1"/>
</dbReference>
<dbReference type="Proteomes" id="UP000198718">
    <property type="component" value="Unassembled WGS sequence"/>
</dbReference>
<dbReference type="HAMAP" id="MF_00366">
    <property type="entry name" value="RNApol_bact_RpoZ"/>
    <property type="match status" value="1"/>
</dbReference>
<name>A0A1G9BU81_9FIRM</name>
<dbReference type="InterPro" id="IPR036161">
    <property type="entry name" value="RPB6/omega-like_sf"/>
</dbReference>
<comment type="subunit">
    <text evidence="10">The RNAP catalytic core consists of 2 alpha, 1 beta, 1 beta' and 1 omega subunit. When a sigma factor is associated with the core the holoenzyme is formed, which can initiate transcription.</text>
</comment>
<comment type="similarity">
    <text evidence="1 10">Belongs to the RNA polymerase subunit omega family.</text>
</comment>
<dbReference type="PANTHER" id="PTHR34476">
    <property type="entry name" value="DNA-DIRECTED RNA POLYMERASE SUBUNIT OMEGA"/>
    <property type="match status" value="1"/>
</dbReference>
<evidence type="ECO:0000256" key="6">
    <source>
        <dbReference type="ARBA" id="ARBA00022695"/>
    </source>
</evidence>
<dbReference type="SMART" id="SM01409">
    <property type="entry name" value="RNA_pol_Rpb6"/>
    <property type="match status" value="1"/>
</dbReference>
<proteinExistence type="inferred from homology"/>
<dbReference type="InterPro" id="IPR006110">
    <property type="entry name" value="Pol_omega/Rpo6/RPB6"/>
</dbReference>
<evidence type="ECO:0000313" key="11">
    <source>
        <dbReference type="EMBL" id="SDK42734.1"/>
    </source>
</evidence>
<dbReference type="EC" id="2.7.7.6" evidence="2 10"/>
<evidence type="ECO:0000256" key="3">
    <source>
        <dbReference type="ARBA" id="ARBA00013725"/>
    </source>
</evidence>
<evidence type="ECO:0000256" key="10">
    <source>
        <dbReference type="HAMAP-Rule" id="MF_00366"/>
    </source>
</evidence>
<dbReference type="Pfam" id="PF01192">
    <property type="entry name" value="RNA_pol_Rpb6"/>
    <property type="match status" value="1"/>
</dbReference>
<keyword evidence="5 10" id="KW-0808">Transferase</keyword>
<dbReference type="GO" id="GO:0003677">
    <property type="term" value="F:DNA binding"/>
    <property type="evidence" value="ECO:0007669"/>
    <property type="project" value="UniProtKB-UniRule"/>
</dbReference>
<reference evidence="11 12" key="1">
    <citation type="submission" date="2016-10" db="EMBL/GenBank/DDBJ databases">
        <authorList>
            <person name="de Groot N.N."/>
        </authorList>
    </citation>
    <scope>NUCLEOTIDE SEQUENCE [LARGE SCALE GENOMIC DNA]</scope>
    <source>
        <strain evidence="11 12">DSM 18346</strain>
    </source>
</reference>
<evidence type="ECO:0000256" key="4">
    <source>
        <dbReference type="ARBA" id="ARBA00022478"/>
    </source>
</evidence>
<evidence type="ECO:0000256" key="7">
    <source>
        <dbReference type="ARBA" id="ARBA00023163"/>
    </source>
</evidence>
<sequence>MLYPSTNELMTKVDSRYTLVVAVAKRARQLIDGNEPKVKAPSLKPVSIATHEIVEDVVTYTPAVEEKDRKVNE</sequence>
<dbReference type="InterPro" id="IPR003716">
    <property type="entry name" value="DNA-dir_RNA_pol_omega"/>
</dbReference>